<feature type="domain" description="Methyl-accepting transducer" evidence="8">
    <location>
        <begin position="334"/>
        <end position="556"/>
    </location>
</feature>
<feature type="domain" description="T-SNARE coiled-coil homology" evidence="9">
    <location>
        <begin position="486"/>
        <end position="548"/>
    </location>
</feature>
<feature type="transmembrane region" description="Helical" evidence="7">
    <location>
        <begin position="28"/>
        <end position="48"/>
    </location>
</feature>
<dbReference type="CDD" id="cd06225">
    <property type="entry name" value="HAMP"/>
    <property type="match status" value="1"/>
</dbReference>
<evidence type="ECO:0000256" key="7">
    <source>
        <dbReference type="SAM" id="Phobius"/>
    </source>
</evidence>
<proteinExistence type="inferred from homology"/>
<organism evidence="11 12">
    <name type="scientific">Sneathiella sedimenti</name>
    <dbReference type="NCBI Taxonomy" id="2816034"/>
    <lineage>
        <taxon>Bacteria</taxon>
        <taxon>Pseudomonadati</taxon>
        <taxon>Pseudomonadota</taxon>
        <taxon>Alphaproteobacteria</taxon>
        <taxon>Sneathiellales</taxon>
        <taxon>Sneathiellaceae</taxon>
        <taxon>Sneathiella</taxon>
    </lineage>
</organism>
<dbReference type="SMART" id="SM00283">
    <property type="entry name" value="MA"/>
    <property type="match status" value="1"/>
</dbReference>
<dbReference type="PANTHER" id="PTHR32089">
    <property type="entry name" value="METHYL-ACCEPTING CHEMOTAXIS PROTEIN MCPB"/>
    <property type="match status" value="1"/>
</dbReference>
<dbReference type="Proteomes" id="UP000664761">
    <property type="component" value="Unassembled WGS sequence"/>
</dbReference>
<keyword evidence="7" id="KW-0472">Membrane</keyword>
<evidence type="ECO:0000259" key="10">
    <source>
        <dbReference type="PROSITE" id="PS50885"/>
    </source>
</evidence>
<dbReference type="InterPro" id="IPR004089">
    <property type="entry name" value="MCPsignal_dom"/>
</dbReference>
<evidence type="ECO:0000259" key="8">
    <source>
        <dbReference type="PROSITE" id="PS50111"/>
    </source>
</evidence>
<dbReference type="InterPro" id="IPR000727">
    <property type="entry name" value="T_SNARE_dom"/>
</dbReference>
<keyword evidence="12" id="KW-1185">Reference proteome</keyword>
<dbReference type="PANTHER" id="PTHR32089:SF112">
    <property type="entry name" value="LYSOZYME-LIKE PROTEIN-RELATED"/>
    <property type="match status" value="1"/>
</dbReference>
<name>A0ABS3F4W0_9PROT</name>
<dbReference type="SMART" id="SM00304">
    <property type="entry name" value="HAMP"/>
    <property type="match status" value="1"/>
</dbReference>
<keyword evidence="2" id="KW-0997">Cell inner membrane</keyword>
<dbReference type="InterPro" id="IPR003660">
    <property type="entry name" value="HAMP_dom"/>
</dbReference>
<dbReference type="PROSITE" id="PS50111">
    <property type="entry name" value="CHEMOTAXIS_TRANSDUC_2"/>
    <property type="match status" value="1"/>
</dbReference>
<dbReference type="RefSeq" id="WP_207044018.1">
    <property type="nucleotide sequence ID" value="NZ_JAFLNC010000002.1"/>
</dbReference>
<accession>A0ABS3F4W0</accession>
<dbReference type="PROSITE" id="PS50885">
    <property type="entry name" value="HAMP"/>
    <property type="match status" value="1"/>
</dbReference>
<dbReference type="EMBL" id="JAFLNC010000002">
    <property type="protein sequence ID" value="MBO0333562.1"/>
    <property type="molecule type" value="Genomic_DNA"/>
</dbReference>
<evidence type="ECO:0000256" key="2">
    <source>
        <dbReference type="ARBA" id="ARBA00022519"/>
    </source>
</evidence>
<dbReference type="Gene3D" id="6.10.340.10">
    <property type="match status" value="1"/>
</dbReference>
<comment type="subcellular location">
    <subcellularLocation>
        <location evidence="1">Cell inner membrane</location>
        <topology evidence="1">Multi-pass membrane protein</topology>
    </subcellularLocation>
</comment>
<keyword evidence="7" id="KW-0812">Transmembrane</keyword>
<sequence>MSADTPTNEPETQDRNAVTGKMTVSRKILLVVFATTLMGLSLLVFIGLQNQRNAMEDLATANNLTISELMAEQLSGALKWQKTDKIADVYQEMAAKDGSLLSDILTFDNEGNLVTEYHSETLPSVSGLPALLSKNMAALENGEVVSIKADSHQIILAPVTAAKDELVGFTAIGWSLNRLNEQLSTTLMQQLLLTGAALLGIMLLTGFLLARYIGRPLNRLTQAMLSLAEGDNDVVIDGLDRKDDVGDMSRAVQVFQANAEKMKALEIQRETDAQEKAAAEEERRREEIRRAEEEKQRDQESAAKSTAERIGFAQSIAQKLESTVNSVAQQIMGAAEVMEAKAKGMVTSAADTDRHSTAIAAASEQAAGNVSGVAAAAEELSVSLQEITRQVDASAKLSRETMDVAETTDEVVGKLASSAGEIGNVIELIGNIASQTNLLALNATIEAARAGEAGKGFAVVASEVKGLASQTTSATEQITRQIDDMQSATSEAVDAIKQIEEMIVRINETVQAMAAALEEQSTATQEITQNVQQASASTEEVSRSVLMVSNMASSSGNSATQLLDSVGELNQFSAKLREEVNAVLKDIRSMAG</sequence>
<keyword evidence="2" id="KW-1003">Cell membrane</keyword>
<protein>
    <submittedName>
        <fullName evidence="11">HAMP domain-containing protein</fullName>
    </submittedName>
</protein>
<feature type="transmembrane region" description="Helical" evidence="7">
    <location>
        <begin position="191"/>
        <end position="214"/>
    </location>
</feature>
<evidence type="ECO:0000313" key="11">
    <source>
        <dbReference type="EMBL" id="MBO0333562.1"/>
    </source>
</evidence>
<dbReference type="Pfam" id="PF00672">
    <property type="entry name" value="HAMP"/>
    <property type="match status" value="1"/>
</dbReference>
<dbReference type="SUPFAM" id="SSF58104">
    <property type="entry name" value="Methyl-accepting chemotaxis protein (MCP) signaling domain"/>
    <property type="match status" value="1"/>
</dbReference>
<feature type="domain" description="HAMP" evidence="10">
    <location>
        <begin position="211"/>
        <end position="264"/>
    </location>
</feature>
<comment type="caution">
    <text evidence="11">The sequence shown here is derived from an EMBL/GenBank/DDBJ whole genome shotgun (WGS) entry which is preliminary data.</text>
</comment>
<gene>
    <name evidence="11" type="ORF">J0X12_08060</name>
</gene>
<keyword evidence="7" id="KW-1133">Transmembrane helix</keyword>
<comment type="similarity">
    <text evidence="4">Belongs to the methyl-accepting chemotaxis (MCP) protein family.</text>
</comment>
<evidence type="ECO:0000256" key="4">
    <source>
        <dbReference type="ARBA" id="ARBA00029447"/>
    </source>
</evidence>
<evidence type="ECO:0000259" key="9">
    <source>
        <dbReference type="PROSITE" id="PS50192"/>
    </source>
</evidence>
<dbReference type="Pfam" id="PF00015">
    <property type="entry name" value="MCPsignal"/>
    <property type="match status" value="1"/>
</dbReference>
<evidence type="ECO:0000256" key="1">
    <source>
        <dbReference type="ARBA" id="ARBA00004429"/>
    </source>
</evidence>
<reference evidence="11 12" key="1">
    <citation type="submission" date="2021-03" db="EMBL/GenBank/DDBJ databases">
        <title>Sneathiella sp. CAU 1612 isolated from Kang Won-do.</title>
        <authorList>
            <person name="Kim W."/>
        </authorList>
    </citation>
    <scope>NUCLEOTIDE SEQUENCE [LARGE SCALE GENOMIC DNA]</scope>
    <source>
        <strain evidence="11 12">CAU 1612</strain>
    </source>
</reference>
<feature type="compositionally biased region" description="Basic and acidic residues" evidence="6">
    <location>
        <begin position="266"/>
        <end position="301"/>
    </location>
</feature>
<feature type="region of interest" description="Disordered" evidence="6">
    <location>
        <begin position="266"/>
        <end position="306"/>
    </location>
</feature>
<evidence type="ECO:0000256" key="6">
    <source>
        <dbReference type="SAM" id="MobiDB-lite"/>
    </source>
</evidence>
<dbReference type="PROSITE" id="PS50192">
    <property type="entry name" value="T_SNARE"/>
    <property type="match status" value="1"/>
</dbReference>
<dbReference type="Gene3D" id="1.10.287.950">
    <property type="entry name" value="Methyl-accepting chemotaxis protein"/>
    <property type="match status" value="1"/>
</dbReference>
<evidence type="ECO:0000256" key="5">
    <source>
        <dbReference type="PROSITE-ProRule" id="PRU00284"/>
    </source>
</evidence>
<evidence type="ECO:0000256" key="3">
    <source>
        <dbReference type="ARBA" id="ARBA00023224"/>
    </source>
</evidence>
<evidence type="ECO:0000313" key="12">
    <source>
        <dbReference type="Proteomes" id="UP000664761"/>
    </source>
</evidence>
<keyword evidence="3 5" id="KW-0807">Transducer</keyword>